<sequence length="171" mass="18445">MATWNDIILRLQVSSESDALDFEKTGRMPIIVEDGQANLPLPKGDKGDKGDPGPRGGKMVPDLVLDESTDSAALEKLKLRSRAWVTAGEERNEYFAINKQTKTGFMFTRGGWVTIRDIFGGSTEVVPAELTLPLLIKNGAPPGNPTDGVYLYAEGGQLKMKNPAGTVKVLG</sequence>
<organism evidence="2 3">
    <name type="scientific">Corynebacterium phage P1201</name>
    <dbReference type="NCBI Taxonomy" id="384848"/>
    <lineage>
        <taxon>Viruses</taxon>
        <taxon>Duplodnaviria</taxon>
        <taxon>Heunggongvirae</taxon>
        <taxon>Uroviricota</taxon>
        <taxon>Caudoviricetes</taxon>
        <taxon>Zierdtviridae</taxon>
        <taxon>Toshachvirinae</taxon>
        <taxon>Chunghsingvirus</taxon>
        <taxon>Chunghsingvirus P1201</taxon>
        <taxon>Corynebacterium virus P1201</taxon>
    </lineage>
</organism>
<reference evidence="2 3" key="1">
    <citation type="journal article" date="2008" name="Virology">
        <title>Genome sequence of the lytic bacteriophage P1201 from Corynebacterium glutamicum NCHU 87078: Evolutionary relationships to phages from Corynebacterineae.</title>
        <authorList>
            <person name="Chen C.L."/>
            <person name="Pan T.Y."/>
            <person name="Kan S.C."/>
            <person name="Kuan Y.C."/>
            <person name="Hong L.Y."/>
            <person name="Chiu K.R."/>
            <person name="Sheu C.S."/>
            <person name="Yang J.S."/>
            <person name="Hsu W.H."/>
            <person name="Hu H.Y."/>
        </authorList>
    </citation>
    <scope>NUCLEOTIDE SEQUENCE</scope>
</reference>
<dbReference type="RefSeq" id="YP_001468950.1">
    <property type="nucleotide sequence ID" value="NC_009816.1"/>
</dbReference>
<evidence type="ECO:0000256" key="1">
    <source>
        <dbReference type="SAM" id="MobiDB-lite"/>
    </source>
</evidence>
<evidence type="ECO:0000313" key="2">
    <source>
        <dbReference type="EMBL" id="ABF57502.1"/>
    </source>
</evidence>
<feature type="compositionally biased region" description="Basic and acidic residues" evidence="1">
    <location>
        <begin position="43"/>
        <end position="52"/>
    </location>
</feature>
<protein>
    <submittedName>
        <fullName evidence="2">Gp48</fullName>
    </submittedName>
</protein>
<dbReference type="GeneID" id="5745510"/>
<dbReference type="Proteomes" id="UP000002414">
    <property type="component" value="Segment"/>
</dbReference>
<dbReference type="OrthoDB" id="22270at10239"/>
<proteinExistence type="predicted"/>
<dbReference type="KEGG" id="vg:5745510"/>
<name>A7IYB9_9CAUD</name>
<keyword evidence="3" id="KW-1185">Reference proteome</keyword>
<accession>A7IYB9</accession>
<evidence type="ECO:0000313" key="3">
    <source>
        <dbReference type="Proteomes" id="UP000002414"/>
    </source>
</evidence>
<dbReference type="EMBL" id="DQ499600">
    <property type="protein sequence ID" value="ABF57502.1"/>
    <property type="molecule type" value="Genomic_DNA"/>
</dbReference>
<feature type="region of interest" description="Disordered" evidence="1">
    <location>
        <begin position="34"/>
        <end position="60"/>
    </location>
</feature>